<accession>A0A0K2TEG3</accession>
<protein>
    <submittedName>
        <fullName evidence="1">Uncharacterized protein</fullName>
    </submittedName>
</protein>
<evidence type="ECO:0000313" key="1">
    <source>
        <dbReference type="EMBL" id="CDW24404.1"/>
    </source>
</evidence>
<sequence>MNVAKSVPGRIFIGYLTA</sequence>
<dbReference type="AlphaFoldDB" id="A0A0K2TEG3"/>
<dbReference type="EMBL" id="HACA01007043">
    <property type="protein sequence ID" value="CDW24404.1"/>
    <property type="molecule type" value="Transcribed_RNA"/>
</dbReference>
<reference evidence="1" key="1">
    <citation type="submission" date="2014-05" db="EMBL/GenBank/DDBJ databases">
        <authorList>
            <person name="Chronopoulou M."/>
        </authorList>
    </citation>
    <scope>NUCLEOTIDE SEQUENCE</scope>
    <source>
        <tissue evidence="1">Whole organism</tissue>
    </source>
</reference>
<organism evidence="1">
    <name type="scientific">Lepeophtheirus salmonis</name>
    <name type="common">Salmon louse</name>
    <name type="synonym">Caligus salmonis</name>
    <dbReference type="NCBI Taxonomy" id="72036"/>
    <lineage>
        <taxon>Eukaryota</taxon>
        <taxon>Metazoa</taxon>
        <taxon>Ecdysozoa</taxon>
        <taxon>Arthropoda</taxon>
        <taxon>Crustacea</taxon>
        <taxon>Multicrustacea</taxon>
        <taxon>Hexanauplia</taxon>
        <taxon>Copepoda</taxon>
        <taxon>Siphonostomatoida</taxon>
        <taxon>Caligidae</taxon>
        <taxon>Lepeophtheirus</taxon>
    </lineage>
</organism>
<proteinExistence type="predicted"/>
<name>A0A0K2TEG3_LEPSM</name>